<dbReference type="OrthoDB" id="1951946at2"/>
<name>A0A165XPU4_9BACI</name>
<dbReference type="RefSeq" id="WP_063388033.1">
    <property type="nucleotide sequence ID" value="NZ_LWBR01000024.1"/>
</dbReference>
<dbReference type="STRING" id="33936.AZI98_09460"/>
<dbReference type="Pfam" id="PF22790">
    <property type="entry name" value="YkoP"/>
    <property type="match status" value="1"/>
</dbReference>
<feature type="domain" description="YkoP-like" evidence="1">
    <location>
        <begin position="7"/>
        <end position="183"/>
    </location>
</feature>
<dbReference type="EMBL" id="LWBR01000024">
    <property type="protein sequence ID" value="KZN96273.1"/>
    <property type="molecule type" value="Genomic_DNA"/>
</dbReference>
<dbReference type="InterPro" id="IPR054467">
    <property type="entry name" value="YkoP-like_dom"/>
</dbReference>
<keyword evidence="3" id="KW-1185">Reference proteome</keyword>
<evidence type="ECO:0000313" key="3">
    <source>
        <dbReference type="Proteomes" id="UP000076476"/>
    </source>
</evidence>
<organism evidence="2 3">
    <name type="scientific">Aeribacillus pallidus</name>
    <dbReference type="NCBI Taxonomy" id="33936"/>
    <lineage>
        <taxon>Bacteria</taxon>
        <taxon>Bacillati</taxon>
        <taxon>Bacillota</taxon>
        <taxon>Bacilli</taxon>
        <taxon>Bacillales</taxon>
        <taxon>Bacillaceae</taxon>
        <taxon>Aeribacillus</taxon>
    </lineage>
</organism>
<proteinExistence type="predicted"/>
<gene>
    <name evidence="2" type="ORF">AZI98_09460</name>
</gene>
<comment type="caution">
    <text evidence="2">The sequence shown here is derived from an EMBL/GenBank/DDBJ whole genome shotgun (WGS) entry which is preliminary data.</text>
</comment>
<accession>A0A165XPU4</accession>
<dbReference type="Proteomes" id="UP000076476">
    <property type="component" value="Unassembled WGS sequence"/>
</dbReference>
<reference evidence="2 3" key="1">
    <citation type="submission" date="2016-04" db="EMBL/GenBank/DDBJ databases">
        <title>Draft genome sequence of Aeribacillus pallidus 8m3 from petroleum reservoir.</title>
        <authorList>
            <person name="Poltaraus A.B."/>
            <person name="Nazina T.N."/>
            <person name="Tourova T.P."/>
            <person name="Malakho S.M."/>
            <person name="Korshunova A.V."/>
            <person name="Sokolova D.S."/>
        </authorList>
    </citation>
    <scope>NUCLEOTIDE SEQUENCE [LARGE SCALE GENOMIC DNA]</scope>
    <source>
        <strain evidence="2 3">8m3</strain>
    </source>
</reference>
<sequence>MGRLRYCFFKFWCLLDPIYYLCSRLEYVRDKENNRDIFRVRLTKYKGREIILSDGTKIKKNDLLLKIHLHNVYLMKELNRFKSEIQKGRYIYSKTEKGLPNIVQYLRNHSQFHNVKGIIGITILNKGSERLGFETFSIQNPFYKWYKLLTFTPMYLIIQYRFDSLKRPPKYLMMSKEKLLKLYG</sequence>
<protein>
    <recommendedName>
        <fullName evidence="1">YkoP-like domain-containing protein</fullName>
    </recommendedName>
</protein>
<evidence type="ECO:0000259" key="1">
    <source>
        <dbReference type="Pfam" id="PF22790"/>
    </source>
</evidence>
<dbReference type="AlphaFoldDB" id="A0A165XPU4"/>
<evidence type="ECO:0000313" key="2">
    <source>
        <dbReference type="EMBL" id="KZN96273.1"/>
    </source>
</evidence>